<dbReference type="Gene3D" id="1.20.1280.290">
    <property type="match status" value="2"/>
</dbReference>
<dbReference type="AlphaFoldDB" id="W0T6A3"/>
<name>W0T6A3_KLUMD</name>
<keyword evidence="2 7" id="KW-0812">Transmembrane</keyword>
<sequence>MSNETWCDRSVWPDVSVASGGVSFLTSFVAQIPQLIETYRDKSVEGLSAGFLLCWLFGDITSLFGAVMTRQLPFQILLAVYYLTNDVVICGQYYYYGILHKNQLATPGHESATMEERLLLVRSRGSNPSVHFNMKRRQGWWRWLATLVVGQSGAATAMPLAMPMALVSRAISVSNTATTTTTTTTTPEEPHTSIPGQVFSWVGAMAYFYARIPQLIKNYRRKSTDGLSPLLFVCTLLANVTYTLSIFTSCSFLTSDDKHEFVMNALPFIVGSAGTIVFDLTYFYQHYVLYADDNIIRRLESDEYMPLIS</sequence>
<evidence type="ECO:0000256" key="7">
    <source>
        <dbReference type="SAM" id="Phobius"/>
    </source>
</evidence>
<keyword evidence="3 7" id="KW-1133">Transmembrane helix</keyword>
<dbReference type="EMBL" id="AP012213">
    <property type="protein sequence ID" value="BAO38306.1"/>
    <property type="molecule type" value="Genomic_DNA"/>
</dbReference>
<feature type="transmembrane region" description="Helical" evidence="7">
    <location>
        <begin position="140"/>
        <end position="162"/>
    </location>
</feature>
<dbReference type="FunFam" id="1.20.1280.290:FF:000009">
    <property type="entry name" value="PQ loop repeat family protein"/>
    <property type="match status" value="1"/>
</dbReference>
<proteinExistence type="inferred from homology"/>
<organism evidence="8 9">
    <name type="scientific">Kluyveromyces marxianus (strain DMKU3-1042 / BCC 29191 / NBRC 104275)</name>
    <name type="common">Yeast</name>
    <name type="synonym">Candida kefyr</name>
    <dbReference type="NCBI Taxonomy" id="1003335"/>
    <lineage>
        <taxon>Eukaryota</taxon>
        <taxon>Fungi</taxon>
        <taxon>Dikarya</taxon>
        <taxon>Ascomycota</taxon>
        <taxon>Saccharomycotina</taxon>
        <taxon>Saccharomycetes</taxon>
        <taxon>Saccharomycetales</taxon>
        <taxon>Saccharomycetaceae</taxon>
        <taxon>Kluyveromyces</taxon>
    </lineage>
</organism>
<dbReference type="VEuPathDB" id="FungiDB:KLMA_10684"/>
<evidence type="ECO:0000256" key="4">
    <source>
        <dbReference type="ARBA" id="ARBA00023136"/>
    </source>
</evidence>
<reference evidence="8 9" key="1">
    <citation type="journal article" date="2015" name="Biotechnol. Biofuels">
        <title>Genetic basis of the highly efficient yeast Kluyveromyces marxianus: complete genome sequence and transcriptome analyses.</title>
        <authorList>
            <person name="Lertwattanasakul N."/>
            <person name="Kosaka T."/>
            <person name="Hosoyama A."/>
            <person name="Suzuki Y."/>
            <person name="Rodrussamee N."/>
            <person name="Matsutani M."/>
            <person name="Murata M."/>
            <person name="Fujimoto N."/>
            <person name="Suprayogi"/>
            <person name="Tsuchikane K."/>
            <person name="Limtong S."/>
            <person name="Fujita N."/>
            <person name="Yamada M."/>
        </authorList>
    </citation>
    <scope>NUCLEOTIDE SEQUENCE [LARGE SCALE GENOMIC DNA]</scope>
    <source>
        <strain evidence="9">DMKU3-1042 / BCC 29191 / NBRC 104275</strain>
    </source>
</reference>
<evidence type="ECO:0000256" key="6">
    <source>
        <dbReference type="ARBA" id="ARBA00050768"/>
    </source>
</evidence>
<dbReference type="InterPro" id="IPR051415">
    <property type="entry name" value="LAAT-1"/>
</dbReference>
<feature type="transmembrane region" description="Helical" evidence="7">
    <location>
        <begin position="48"/>
        <end position="68"/>
    </location>
</feature>
<evidence type="ECO:0000256" key="2">
    <source>
        <dbReference type="ARBA" id="ARBA00022692"/>
    </source>
</evidence>
<evidence type="ECO:0000313" key="8">
    <source>
        <dbReference type="EMBL" id="BAO38306.1"/>
    </source>
</evidence>
<dbReference type="PANTHER" id="PTHR16201:SF34">
    <property type="entry name" value="LYSOSOMAL AMINO ACID TRANSPORTER 1"/>
    <property type="match status" value="1"/>
</dbReference>
<dbReference type="GO" id="GO:0034488">
    <property type="term" value="P:basic amino acid transmembrane export from vacuole"/>
    <property type="evidence" value="ECO:0007669"/>
    <property type="project" value="TreeGrafter"/>
</dbReference>
<comment type="catalytic activity">
    <reaction evidence="6">
        <text>L-histidine(out) + L-arginine(in) = L-histidine(in) + L-arginine(out)</text>
        <dbReference type="Rhea" id="RHEA:71063"/>
        <dbReference type="ChEBI" id="CHEBI:32682"/>
        <dbReference type="ChEBI" id="CHEBI:57595"/>
    </reaction>
</comment>
<dbReference type="OrthoDB" id="8048523at2759"/>
<dbReference type="GO" id="GO:0015174">
    <property type="term" value="F:basic amino acid transmembrane transporter activity"/>
    <property type="evidence" value="ECO:0007669"/>
    <property type="project" value="TreeGrafter"/>
</dbReference>
<comment type="similarity">
    <text evidence="5">Belongs to the laat-1 family.</text>
</comment>
<gene>
    <name evidence="8" type="ORF">KLMA_10684</name>
</gene>
<dbReference type="RefSeq" id="XP_022674195.1">
    <property type="nucleotide sequence ID" value="XM_022822366.1"/>
</dbReference>
<feature type="transmembrane region" description="Helical" evidence="7">
    <location>
        <begin position="230"/>
        <end position="255"/>
    </location>
</feature>
<dbReference type="Proteomes" id="UP000065495">
    <property type="component" value="Chromosome 1"/>
</dbReference>
<dbReference type="GeneID" id="34714338"/>
<dbReference type="Pfam" id="PF04193">
    <property type="entry name" value="PQ-loop"/>
    <property type="match status" value="2"/>
</dbReference>
<comment type="subcellular location">
    <subcellularLocation>
        <location evidence="1">Membrane</location>
        <topology evidence="1">Multi-pass membrane protein</topology>
    </subcellularLocation>
</comment>
<evidence type="ECO:0000256" key="3">
    <source>
        <dbReference type="ARBA" id="ARBA00022989"/>
    </source>
</evidence>
<dbReference type="PANTHER" id="PTHR16201">
    <property type="entry name" value="SEVEN TRANSMEMBRANE PROTEIN 1-RELATED"/>
    <property type="match status" value="1"/>
</dbReference>
<dbReference type="SMART" id="SM00679">
    <property type="entry name" value="CTNS"/>
    <property type="match status" value="2"/>
</dbReference>
<evidence type="ECO:0000256" key="5">
    <source>
        <dbReference type="ARBA" id="ARBA00038039"/>
    </source>
</evidence>
<feature type="transmembrane region" description="Helical" evidence="7">
    <location>
        <begin position="194"/>
        <end position="210"/>
    </location>
</feature>
<feature type="transmembrane region" description="Helical" evidence="7">
    <location>
        <begin position="74"/>
        <end position="96"/>
    </location>
</feature>
<dbReference type="KEGG" id="kmx:KLMA_10684"/>
<accession>W0T6A3</accession>
<keyword evidence="4 7" id="KW-0472">Membrane</keyword>
<feature type="transmembrane region" description="Helical" evidence="7">
    <location>
        <begin position="261"/>
        <end position="284"/>
    </location>
</feature>
<protein>
    <submittedName>
        <fullName evidence="8">Vacuolar integral membrane protein YDR352W</fullName>
    </submittedName>
</protein>
<dbReference type="GO" id="GO:0000329">
    <property type="term" value="C:fungal-type vacuole membrane"/>
    <property type="evidence" value="ECO:0007669"/>
    <property type="project" value="TreeGrafter"/>
</dbReference>
<evidence type="ECO:0000313" key="9">
    <source>
        <dbReference type="Proteomes" id="UP000065495"/>
    </source>
</evidence>
<evidence type="ECO:0000256" key="1">
    <source>
        <dbReference type="ARBA" id="ARBA00004141"/>
    </source>
</evidence>
<dbReference type="InterPro" id="IPR006603">
    <property type="entry name" value="PQ-loop_rpt"/>
</dbReference>
<dbReference type="FunFam" id="1.20.1280.290:FF:000034">
    <property type="entry name" value="PQ loop repeat family protein"/>
    <property type="match status" value="1"/>
</dbReference>